<evidence type="ECO:0000313" key="2">
    <source>
        <dbReference type="Proteomes" id="UP000176288"/>
    </source>
</evidence>
<sequence>MSGTTYLLVDGENIDATLGMSVLGRRPEKDERPRWDRILDFAYDTWDRGANGLFFLNASSGFIPMNFVQALVAMSYRPLPLSGEGNEKVVDIGIQRTLDAILEQGHGDVILATHDADFAPQLQALIDDGRRVGVMCFREFASGQLGEMAHHGLHLYDLEYDVHAFQVSLPRLEIIPLSEFDPHDFL</sequence>
<dbReference type="AlphaFoldDB" id="A0A1D9MIZ8"/>
<accession>A0A1D9MIZ8</accession>
<dbReference type="Gene3D" id="3.40.50.1010">
    <property type="entry name" value="5'-nuclease"/>
    <property type="match status" value="1"/>
</dbReference>
<evidence type="ECO:0000313" key="1">
    <source>
        <dbReference type="EMBL" id="AOZ72277.1"/>
    </source>
</evidence>
<organism evidence="1 2">
    <name type="scientific">Boudabousia tangfeifanii</name>
    <dbReference type="NCBI Taxonomy" id="1912795"/>
    <lineage>
        <taxon>Bacteria</taxon>
        <taxon>Bacillati</taxon>
        <taxon>Actinomycetota</taxon>
        <taxon>Actinomycetes</taxon>
        <taxon>Actinomycetales</taxon>
        <taxon>Actinomycetaceae</taxon>
        <taxon>Boudabousia</taxon>
    </lineage>
</organism>
<keyword evidence="2" id="KW-1185">Reference proteome</keyword>
<dbReference type="EMBL" id="CP017812">
    <property type="protein sequence ID" value="AOZ72277.1"/>
    <property type="molecule type" value="Genomic_DNA"/>
</dbReference>
<dbReference type="STRING" id="1912795.BK816_02315"/>
<name>A0A1D9MIZ8_9ACTO</name>
<protein>
    <submittedName>
        <fullName evidence="1">Nuclease</fullName>
    </submittedName>
</protein>
<gene>
    <name evidence="1" type="ORF">BK816_02315</name>
</gene>
<reference evidence="1 2" key="1">
    <citation type="submission" date="2016-10" db="EMBL/GenBank/DDBJ databases">
        <title>Actinomyces aegypiusis sp. nov., isolated from the Aegypius monachus in Qinghai Tibet Plateau China.</title>
        <authorList>
            <person name="Wang Y."/>
        </authorList>
    </citation>
    <scope>NUCLEOTIDE SEQUENCE [LARGE SCALE GENOMIC DNA]</scope>
    <source>
        <strain evidence="1 2">VUL4_3</strain>
    </source>
</reference>
<dbReference type="KEGG" id="avu:BK816_02315"/>
<dbReference type="Proteomes" id="UP000176288">
    <property type="component" value="Chromosome"/>
</dbReference>
<dbReference type="OrthoDB" id="4772393at2"/>
<dbReference type="RefSeq" id="WP_071163743.1">
    <property type="nucleotide sequence ID" value="NZ_CP017812.1"/>
</dbReference>
<proteinExistence type="predicted"/>